<protein>
    <submittedName>
        <fullName evidence="4">Maleylacetoacetate isomerase</fullName>
    </submittedName>
</protein>
<dbReference type="InterPro" id="IPR010987">
    <property type="entry name" value="Glutathione-S-Trfase_C-like"/>
</dbReference>
<keyword evidence="4" id="KW-0413">Isomerase</keyword>
<keyword evidence="5" id="KW-1185">Reference proteome</keyword>
<dbReference type="PROSITE" id="PS50404">
    <property type="entry name" value="GST_NTER"/>
    <property type="match status" value="1"/>
</dbReference>
<evidence type="ECO:0000259" key="3">
    <source>
        <dbReference type="PROSITE" id="PS50405"/>
    </source>
</evidence>
<evidence type="ECO:0000256" key="1">
    <source>
        <dbReference type="ARBA" id="ARBA00010007"/>
    </source>
</evidence>
<evidence type="ECO:0000259" key="2">
    <source>
        <dbReference type="PROSITE" id="PS50404"/>
    </source>
</evidence>
<dbReference type="InterPro" id="IPR034333">
    <property type="entry name" value="GST_Zeta_N"/>
</dbReference>
<dbReference type="GO" id="GO:0005737">
    <property type="term" value="C:cytoplasm"/>
    <property type="evidence" value="ECO:0007669"/>
    <property type="project" value="InterPro"/>
</dbReference>
<dbReference type="AlphaFoldDB" id="A0A2U9S4E7"/>
<dbReference type="GO" id="GO:0006559">
    <property type="term" value="P:L-phenylalanine catabolic process"/>
    <property type="evidence" value="ECO:0007669"/>
    <property type="project" value="TreeGrafter"/>
</dbReference>
<dbReference type="InterPro" id="IPR040079">
    <property type="entry name" value="Glutathione_S-Trfase"/>
</dbReference>
<dbReference type="KEGG" id="azm:DM194_09535"/>
<sequence length="216" mass="23547">MKLHTYFRSSAAYRVRIALNLKGLAPDQAFVHLRRGEQARPPFAALNPEHLVPALEVDGPDGHHVLTQSLAIIEYLDETHPAPPLLPADPLGRARVRALALAVACDIHPLNNLRVLGRLKAMGHSQEEVDDWYRHWIAVGLTALEAQLAGDPRTGRFCHGDAPGLADVLLVPQMANARRLACPLDGYPTLLRIDEACRSLPAFAAAAPDRQPDAEA</sequence>
<dbReference type="PROSITE" id="PS50405">
    <property type="entry name" value="GST_CTER"/>
    <property type="match status" value="1"/>
</dbReference>
<dbReference type="RefSeq" id="WP_111067100.1">
    <property type="nucleotide sequence ID" value="NZ_CP029829.1"/>
</dbReference>
<feature type="domain" description="GST C-terminal" evidence="3">
    <location>
        <begin position="89"/>
        <end position="216"/>
    </location>
</feature>
<comment type="similarity">
    <text evidence="1">Belongs to the GST superfamily. Zeta family.</text>
</comment>
<dbReference type="Pfam" id="PF13417">
    <property type="entry name" value="GST_N_3"/>
    <property type="match status" value="1"/>
</dbReference>
<dbReference type="InterPro" id="IPR036282">
    <property type="entry name" value="Glutathione-S-Trfase_C_sf"/>
</dbReference>
<evidence type="ECO:0000313" key="5">
    <source>
        <dbReference type="Proteomes" id="UP000249605"/>
    </source>
</evidence>
<dbReference type="SFLD" id="SFLDS00019">
    <property type="entry name" value="Glutathione_Transferase_(cytos"/>
    <property type="match status" value="1"/>
</dbReference>
<evidence type="ECO:0000313" key="4">
    <source>
        <dbReference type="EMBL" id="AWU94484.1"/>
    </source>
</evidence>
<dbReference type="GO" id="GO:0006749">
    <property type="term" value="P:glutathione metabolic process"/>
    <property type="evidence" value="ECO:0007669"/>
    <property type="project" value="TreeGrafter"/>
</dbReference>
<dbReference type="Gene3D" id="1.20.1050.10">
    <property type="match status" value="1"/>
</dbReference>
<dbReference type="PANTHER" id="PTHR42673:SF4">
    <property type="entry name" value="MALEYLACETOACETATE ISOMERASE"/>
    <property type="match status" value="1"/>
</dbReference>
<reference evidence="4 5" key="1">
    <citation type="journal article" date="2019" name="Int. J. Syst. Evol. Microbiol.">
        <title>Azospirillum ramasamyi sp. nov., a novel diazotrophic bacterium isolated from fermented bovine products.</title>
        <authorList>
            <person name="Anandham R."/>
            <person name="Heo J."/>
            <person name="Krishnamoorthy R."/>
            <person name="SenthilKumar M."/>
            <person name="Gopal N.O."/>
            <person name="Kim S.J."/>
            <person name="Kwon S.W."/>
        </authorList>
    </citation>
    <scope>NUCLEOTIDE SEQUENCE [LARGE SCALE GENOMIC DNA]</scope>
    <source>
        <strain evidence="4 5">M2T2B2</strain>
    </source>
</reference>
<dbReference type="InterPro" id="IPR004045">
    <property type="entry name" value="Glutathione_S-Trfase_N"/>
</dbReference>
<gene>
    <name evidence="4" type="primary">maiA</name>
    <name evidence="4" type="ORF">DM194_09535</name>
</gene>
<dbReference type="SUPFAM" id="SSF52833">
    <property type="entry name" value="Thioredoxin-like"/>
    <property type="match status" value="1"/>
</dbReference>
<dbReference type="SFLD" id="SFLDG00358">
    <property type="entry name" value="Main_(cytGST)"/>
    <property type="match status" value="1"/>
</dbReference>
<dbReference type="InterPro" id="IPR036249">
    <property type="entry name" value="Thioredoxin-like_sf"/>
</dbReference>
<name>A0A2U9S4E7_9PROT</name>
<dbReference type="InterPro" id="IPR005955">
    <property type="entry name" value="GST_Zeta"/>
</dbReference>
<dbReference type="Gene3D" id="3.40.30.10">
    <property type="entry name" value="Glutaredoxin"/>
    <property type="match status" value="1"/>
</dbReference>
<dbReference type="CDD" id="cd03042">
    <property type="entry name" value="GST_N_Zeta"/>
    <property type="match status" value="1"/>
</dbReference>
<dbReference type="SUPFAM" id="SSF47616">
    <property type="entry name" value="GST C-terminal domain-like"/>
    <property type="match status" value="1"/>
</dbReference>
<dbReference type="FunFam" id="1.20.1050.10:FF:000017">
    <property type="entry name" value="Maleylacetoacetate isomerase"/>
    <property type="match status" value="1"/>
</dbReference>
<dbReference type="CDD" id="cd03191">
    <property type="entry name" value="GST_C_Zeta"/>
    <property type="match status" value="1"/>
</dbReference>
<dbReference type="OrthoDB" id="509852at2"/>
<accession>A0A2U9S4E7</accession>
<organism evidence="4 5">
    <name type="scientific">Azospirillum ramasamyi</name>
    <dbReference type="NCBI Taxonomy" id="682998"/>
    <lineage>
        <taxon>Bacteria</taxon>
        <taxon>Pseudomonadati</taxon>
        <taxon>Pseudomonadota</taxon>
        <taxon>Alphaproteobacteria</taxon>
        <taxon>Rhodospirillales</taxon>
        <taxon>Azospirillaceae</taxon>
        <taxon>Azospirillum</taxon>
    </lineage>
</organism>
<dbReference type="Proteomes" id="UP000249605">
    <property type="component" value="Chromosome"/>
</dbReference>
<proteinExistence type="inferred from homology"/>
<dbReference type="InterPro" id="IPR034330">
    <property type="entry name" value="GST_Zeta_C"/>
</dbReference>
<dbReference type="PANTHER" id="PTHR42673">
    <property type="entry name" value="MALEYLACETOACETATE ISOMERASE"/>
    <property type="match status" value="1"/>
</dbReference>
<dbReference type="GO" id="GO:0016034">
    <property type="term" value="F:maleylacetoacetate isomerase activity"/>
    <property type="evidence" value="ECO:0007669"/>
    <property type="project" value="TreeGrafter"/>
</dbReference>
<dbReference type="NCBIfam" id="TIGR01262">
    <property type="entry name" value="maiA"/>
    <property type="match status" value="1"/>
</dbReference>
<feature type="domain" description="GST N-terminal" evidence="2">
    <location>
        <begin position="1"/>
        <end position="84"/>
    </location>
</feature>
<dbReference type="GO" id="GO:0004364">
    <property type="term" value="F:glutathione transferase activity"/>
    <property type="evidence" value="ECO:0007669"/>
    <property type="project" value="TreeGrafter"/>
</dbReference>
<dbReference type="EMBL" id="CP029829">
    <property type="protein sequence ID" value="AWU94484.1"/>
    <property type="molecule type" value="Genomic_DNA"/>
</dbReference>